<keyword evidence="2" id="KW-1185">Reference proteome</keyword>
<gene>
    <name evidence="1" type="ORF">GGI18_001076</name>
</gene>
<comment type="caution">
    <text evidence="1">The sequence shown here is derived from an EMBL/GenBank/DDBJ whole genome shotgun (WGS) entry which is preliminary data.</text>
</comment>
<sequence>MGSTIVAAKAAALAAALAAAEAAGLDASTVLLTPNKRGRGRGRGRGRSPLIKGLLERSRRSLPQFELSTRHSPRAAGSDEESDEYAAGSVDDDEEDEATNDSCDESSSETRRTPRKKQRVKFAKPPKEPGTLSSRPEARIAERLDMRWGGPLLTDRLDNPCRIDLGLDHDTWSVLRSMHINRDCFEAETDSDMLALALPSSGDVQFSVLDSSSESVGDSASVSLGPHEVHELNGETPGWVANIGLSACSVDWAPVRASTGLPDFIAVGGINPPPGSAPASCSVEQVATERVKGGKPGTIQIWRVDTKKPGSCRLSLVLTHMFGRCIMLKWCPVSLAPNESAAIIGYLAIVFGDGYLRVCAVPRPESDTESVCLRWPRFSLVEISSPRGIFTSLAWACSDLLVAGTSTGSVTAWLLGSSIRAQYASWMSSTRGNKGPWPYAIPAEFLESSDCHLAPVANYPVHEGIVSSIDTFCGSIKTDDDPSALFTQISVSNIQ</sequence>
<protein>
    <submittedName>
        <fullName evidence="1">Uncharacterized protein</fullName>
    </submittedName>
</protein>
<dbReference type="Proteomes" id="UP001140066">
    <property type="component" value="Unassembled WGS sequence"/>
</dbReference>
<feature type="non-terminal residue" evidence="1">
    <location>
        <position position="495"/>
    </location>
</feature>
<name>A0ACC1KL00_9FUNG</name>
<proteinExistence type="predicted"/>
<dbReference type="EMBL" id="JANBUK010000135">
    <property type="protein sequence ID" value="KAJ2791524.1"/>
    <property type="molecule type" value="Genomic_DNA"/>
</dbReference>
<evidence type="ECO:0000313" key="2">
    <source>
        <dbReference type="Proteomes" id="UP001140066"/>
    </source>
</evidence>
<organism evidence="1 2">
    <name type="scientific">Coemansia linderi</name>
    <dbReference type="NCBI Taxonomy" id="2663919"/>
    <lineage>
        <taxon>Eukaryota</taxon>
        <taxon>Fungi</taxon>
        <taxon>Fungi incertae sedis</taxon>
        <taxon>Zoopagomycota</taxon>
        <taxon>Kickxellomycotina</taxon>
        <taxon>Kickxellomycetes</taxon>
        <taxon>Kickxellales</taxon>
        <taxon>Kickxellaceae</taxon>
        <taxon>Coemansia</taxon>
    </lineage>
</organism>
<accession>A0ACC1KL00</accession>
<evidence type="ECO:0000313" key="1">
    <source>
        <dbReference type="EMBL" id="KAJ2791524.1"/>
    </source>
</evidence>
<reference evidence="1" key="1">
    <citation type="submission" date="2022-07" db="EMBL/GenBank/DDBJ databases">
        <title>Phylogenomic reconstructions and comparative analyses of Kickxellomycotina fungi.</title>
        <authorList>
            <person name="Reynolds N.K."/>
            <person name="Stajich J.E."/>
            <person name="Barry K."/>
            <person name="Grigoriev I.V."/>
            <person name="Crous P."/>
            <person name="Smith M.E."/>
        </authorList>
    </citation>
    <scope>NUCLEOTIDE SEQUENCE</scope>
    <source>
        <strain evidence="1">BCRC 34191</strain>
    </source>
</reference>